<protein>
    <submittedName>
        <fullName evidence="2">Uncharacterized protein</fullName>
    </submittedName>
</protein>
<comment type="caution">
    <text evidence="2">The sequence shown here is derived from an EMBL/GenBank/DDBJ whole genome shotgun (WGS) entry which is preliminary data.</text>
</comment>
<feature type="signal peptide" evidence="1">
    <location>
        <begin position="1"/>
        <end position="24"/>
    </location>
</feature>
<proteinExistence type="predicted"/>
<sequence>MKLSIIAYTAVLTLVGLAVSDVSGQVTCELCKELTADPHISYRLKPQAACGEPLDGGLTCQIQRPKLYYKCKRSECRAITSINAVPNKRDSAAIRRLPVENRPCFHENKMVYRDPKVKRKPVVQSTQNPVVFHDFLGLADNNPH</sequence>
<evidence type="ECO:0000313" key="3">
    <source>
        <dbReference type="Proteomes" id="UP000324748"/>
    </source>
</evidence>
<keyword evidence="3" id="KW-1185">Reference proteome</keyword>
<evidence type="ECO:0000256" key="1">
    <source>
        <dbReference type="SAM" id="SignalP"/>
    </source>
</evidence>
<accession>A0A5B0QFA3</accession>
<keyword evidence="1" id="KW-0732">Signal</keyword>
<reference evidence="2 3" key="1">
    <citation type="submission" date="2019-05" db="EMBL/GenBank/DDBJ databases">
        <title>Emergence of the Ug99 lineage of the wheat stem rust pathogen through somatic hybridization.</title>
        <authorList>
            <person name="Li F."/>
            <person name="Upadhyaya N.M."/>
            <person name="Sperschneider J."/>
            <person name="Matny O."/>
            <person name="Nguyen-Phuc H."/>
            <person name="Mago R."/>
            <person name="Raley C."/>
            <person name="Miller M.E."/>
            <person name="Silverstein K.A.T."/>
            <person name="Henningsen E."/>
            <person name="Hirsch C.D."/>
            <person name="Visser B."/>
            <person name="Pretorius Z.A."/>
            <person name="Steffenson B.J."/>
            <person name="Schwessinger B."/>
            <person name="Dodds P.N."/>
            <person name="Figueroa M."/>
        </authorList>
    </citation>
    <scope>NUCLEOTIDE SEQUENCE [LARGE SCALE GENOMIC DNA]</scope>
    <source>
        <strain evidence="2">21-0</strain>
    </source>
</reference>
<name>A0A5B0QFA3_PUCGR</name>
<gene>
    <name evidence="2" type="ORF">PGT21_014677</name>
</gene>
<feature type="chain" id="PRO_5022688023" evidence="1">
    <location>
        <begin position="25"/>
        <end position="144"/>
    </location>
</feature>
<dbReference type="EMBL" id="VSWC01000016">
    <property type="protein sequence ID" value="KAA1111887.1"/>
    <property type="molecule type" value="Genomic_DNA"/>
</dbReference>
<organism evidence="2 3">
    <name type="scientific">Puccinia graminis f. sp. tritici</name>
    <dbReference type="NCBI Taxonomy" id="56615"/>
    <lineage>
        <taxon>Eukaryota</taxon>
        <taxon>Fungi</taxon>
        <taxon>Dikarya</taxon>
        <taxon>Basidiomycota</taxon>
        <taxon>Pucciniomycotina</taxon>
        <taxon>Pucciniomycetes</taxon>
        <taxon>Pucciniales</taxon>
        <taxon>Pucciniaceae</taxon>
        <taxon>Puccinia</taxon>
    </lineage>
</organism>
<dbReference type="AlphaFoldDB" id="A0A5B0QFA3"/>
<dbReference type="Proteomes" id="UP000324748">
    <property type="component" value="Unassembled WGS sequence"/>
</dbReference>
<dbReference type="OrthoDB" id="10269783at2759"/>
<evidence type="ECO:0000313" key="2">
    <source>
        <dbReference type="EMBL" id="KAA1111887.1"/>
    </source>
</evidence>